<comment type="caution">
    <text evidence="1">The sequence shown here is derived from an EMBL/GenBank/DDBJ whole genome shotgun (WGS) entry which is preliminary data.</text>
</comment>
<evidence type="ECO:0000313" key="1">
    <source>
        <dbReference type="EMBL" id="CCG89156.1"/>
    </source>
</evidence>
<evidence type="ECO:0000313" key="2">
    <source>
        <dbReference type="Proteomes" id="UP000018217"/>
    </source>
</evidence>
<dbReference type="EMBL" id="CAHS01000023">
    <property type="protein sequence ID" value="CCG89156.1"/>
    <property type="molecule type" value="Genomic_DNA"/>
</dbReference>
<sequence>MVNQIYPITKKSPITAKSASIFTIAESKYRFYL</sequence>
<accession>V5ZDJ1</accession>
<gene>
    <name evidence="1" type="ORF">EPIR_3793</name>
</gene>
<name>V5ZDJ1_9GAMM</name>
<proteinExistence type="predicted"/>
<organism evidence="1 2">
    <name type="scientific">Erwinia piriflorinigrans CFBP 5888</name>
    <dbReference type="NCBI Taxonomy" id="1161919"/>
    <lineage>
        <taxon>Bacteria</taxon>
        <taxon>Pseudomonadati</taxon>
        <taxon>Pseudomonadota</taxon>
        <taxon>Gammaproteobacteria</taxon>
        <taxon>Enterobacterales</taxon>
        <taxon>Erwiniaceae</taxon>
        <taxon>Erwinia</taxon>
    </lineage>
</organism>
<dbReference type="AlphaFoldDB" id="V5ZDJ1"/>
<dbReference type="Proteomes" id="UP000018217">
    <property type="component" value="Unassembled WGS sequence"/>
</dbReference>
<keyword evidence="2" id="KW-1185">Reference proteome</keyword>
<reference evidence="1 2" key="1">
    <citation type="journal article" date="2013" name="Syst. Appl. Microbiol.">
        <title>Phylogenetic position and virulence apparatus of the pear flower necrosis pathogen Erwinia piriflorinigrans CFBP 5888T as assessed by comparative genomics.</title>
        <authorList>
            <person name="Smits T.H."/>
            <person name="Rezzonico F."/>
            <person name="Lopez M.M."/>
            <person name="Blom J."/>
            <person name="Goesmann A."/>
            <person name="Frey J.E."/>
            <person name="Duffy B."/>
        </authorList>
    </citation>
    <scope>NUCLEOTIDE SEQUENCE [LARGE SCALE GENOMIC DNA]</scope>
    <source>
        <strain evidence="2">CFBP5888</strain>
    </source>
</reference>
<protein>
    <submittedName>
        <fullName evidence="1">Uncharacterized protein</fullName>
    </submittedName>
</protein>
<dbReference type="STRING" id="1161919.EPIR_3793"/>